<dbReference type="AlphaFoldDB" id="A0A0G4FP52"/>
<feature type="compositionally biased region" description="Gly residues" evidence="3">
    <location>
        <begin position="670"/>
        <end position="682"/>
    </location>
</feature>
<protein>
    <recommendedName>
        <fullName evidence="4">RING-type domain-containing protein</fullName>
    </recommendedName>
</protein>
<name>A0A0G4FP52_VITBC</name>
<accession>A0A0G4FP52</accession>
<dbReference type="PhylomeDB" id="A0A0G4FP52"/>
<dbReference type="InterPro" id="IPR013083">
    <property type="entry name" value="Znf_RING/FYVE/PHD"/>
</dbReference>
<feature type="compositionally biased region" description="Pro residues" evidence="3">
    <location>
        <begin position="637"/>
        <end position="649"/>
    </location>
</feature>
<feature type="compositionally biased region" description="Low complexity" evidence="3">
    <location>
        <begin position="715"/>
        <end position="735"/>
    </location>
</feature>
<feature type="compositionally biased region" description="Polar residues" evidence="3">
    <location>
        <begin position="596"/>
        <end position="612"/>
    </location>
</feature>
<evidence type="ECO:0000259" key="4">
    <source>
        <dbReference type="PROSITE" id="PS50089"/>
    </source>
</evidence>
<dbReference type="GO" id="GO:0008270">
    <property type="term" value="F:zinc ion binding"/>
    <property type="evidence" value="ECO:0007669"/>
    <property type="project" value="UniProtKB-KW"/>
</dbReference>
<proteinExistence type="predicted"/>
<dbReference type="GO" id="GO:0016567">
    <property type="term" value="P:protein ubiquitination"/>
    <property type="evidence" value="ECO:0007669"/>
    <property type="project" value="TreeGrafter"/>
</dbReference>
<dbReference type="Pfam" id="PF13920">
    <property type="entry name" value="zf-C3HC4_3"/>
    <property type="match status" value="1"/>
</dbReference>
<dbReference type="Proteomes" id="UP000041254">
    <property type="component" value="Unassembled WGS sequence"/>
</dbReference>
<evidence type="ECO:0000313" key="6">
    <source>
        <dbReference type="Proteomes" id="UP000041254"/>
    </source>
</evidence>
<dbReference type="PANTHER" id="PTHR22696:SF1">
    <property type="entry name" value="E3 UBIQUITIN-PROTEIN LIGASE RNF26"/>
    <property type="match status" value="1"/>
</dbReference>
<sequence length="971" mass="104159">MNDGNFQISQCDVDAAIAKVAIATLSSPHQPSDDAFTHGLSILGRAAQGALVAVREGEVQSWVRELLERLCNDRLLQRVHAAFINAGNRACQESAAKVLRLLGDQLSSVEIKRSLISAVGGSPQTFISSLAPVLDNTNLERPASNTVEWVAFYLLFHILLNGREEGNRVDYLDHLVQQHPAILEKAIECLEKAPETVTRSMMPFFFLRAAFDTEPGQFPPFPWAPLPPFVFVGCFRAAVRIMAHERKDIRDTYDSTAKDLRSLIHCGHIRHLANGGSDADRAECLKALQEHIYPLIDTLAATLTSPDADEGMRRGAALCVEDIFEFCQMFTTATGLGVDYISSLPDGPAQRLMRVPKAMETYTAARTDDKRDRVILLSVPLMLAVCGFRAEVYRAGWISIMSQLPSLISTESQDSLVDFADTLVSIVGPATDLTDERARIAVREGLPVALCEMILELKRAQVDQQKVDRFEEFAVGTLSALVSYGDHVSSRGGKSRPNSVTQAILQHESVKAMRAAGRQPGRRKGQQQLIVPKELLEFFDLIERAANELADSLLAAELADDHIDEGKKDTNTSSSSGSRGGKKRSKGKRGGRGANGTKTIDINEMEASSSVGADNIDVDPLKHDHEEDTEDHHDLPDPPTPSPPSPPRPSCSFSSLSAAVAAGSWQQVGAGDGGGVEGGGFVTVGRRKRGKGTTKPPQGGHAQQQTDKTDKPHDSSNTSVLPSSSESTRPSSSHSSVRDDPGNASPLPFTLPPRTSRPAPPVPSHMAGNGASGGYGDAPVSRGAGRGLGVLIRPPPHEMQQPSFPVANVAAPTASSAASASPVAIATVVASSSSSGVGSEGHGFAPLAGISSGSSSSLQRAADDEGCGGQGRCDGEEVSEVEALRQQLEAMRMEKEAILKEKDDIKREKDRLEESTECDICMADKRCIVLVPCRHFCLCGTCAATLMSRPVDQRLCPSCRQKITATKHVYT</sequence>
<dbReference type="GO" id="GO:0061630">
    <property type="term" value="F:ubiquitin protein ligase activity"/>
    <property type="evidence" value="ECO:0007669"/>
    <property type="project" value="TreeGrafter"/>
</dbReference>
<evidence type="ECO:0000256" key="1">
    <source>
        <dbReference type="PROSITE-ProRule" id="PRU00175"/>
    </source>
</evidence>
<evidence type="ECO:0000256" key="3">
    <source>
        <dbReference type="SAM" id="MobiDB-lite"/>
    </source>
</evidence>
<evidence type="ECO:0000256" key="2">
    <source>
        <dbReference type="SAM" id="Coils"/>
    </source>
</evidence>
<keyword evidence="2" id="KW-0175">Coiled coil</keyword>
<dbReference type="Gene3D" id="3.30.40.10">
    <property type="entry name" value="Zinc/RING finger domain, C3HC4 (zinc finger)"/>
    <property type="match status" value="1"/>
</dbReference>
<organism evidence="5 6">
    <name type="scientific">Vitrella brassicaformis (strain CCMP3155)</name>
    <dbReference type="NCBI Taxonomy" id="1169540"/>
    <lineage>
        <taxon>Eukaryota</taxon>
        <taxon>Sar</taxon>
        <taxon>Alveolata</taxon>
        <taxon>Colpodellida</taxon>
        <taxon>Vitrellaceae</taxon>
        <taxon>Vitrella</taxon>
    </lineage>
</organism>
<dbReference type="InterPro" id="IPR001841">
    <property type="entry name" value="Znf_RING"/>
</dbReference>
<feature type="compositionally biased region" description="Basic residues" evidence="3">
    <location>
        <begin position="580"/>
        <end position="591"/>
    </location>
</feature>
<feature type="region of interest" description="Disordered" evidence="3">
    <location>
        <begin position="848"/>
        <end position="874"/>
    </location>
</feature>
<keyword evidence="1" id="KW-0862">Zinc</keyword>
<gene>
    <name evidence="5" type="ORF">Vbra_15826</name>
</gene>
<dbReference type="SUPFAM" id="SSF57850">
    <property type="entry name" value="RING/U-box"/>
    <property type="match status" value="1"/>
</dbReference>
<keyword evidence="6" id="KW-1185">Reference proteome</keyword>
<dbReference type="EMBL" id="CDMY01000466">
    <property type="protein sequence ID" value="CEM15602.1"/>
    <property type="molecule type" value="Genomic_DNA"/>
</dbReference>
<keyword evidence="1" id="KW-0863">Zinc-finger</keyword>
<dbReference type="VEuPathDB" id="CryptoDB:Vbra_15826"/>
<feature type="compositionally biased region" description="Basic and acidic residues" evidence="3">
    <location>
        <begin position="619"/>
        <end position="636"/>
    </location>
</feature>
<dbReference type="InParanoid" id="A0A0G4FP52"/>
<feature type="compositionally biased region" description="Low complexity" evidence="3">
    <location>
        <begin position="650"/>
        <end position="664"/>
    </location>
</feature>
<dbReference type="OrthoDB" id="10261999at2759"/>
<feature type="coiled-coil region" evidence="2">
    <location>
        <begin position="881"/>
        <end position="915"/>
    </location>
</feature>
<dbReference type="GO" id="GO:0006511">
    <property type="term" value="P:ubiquitin-dependent protein catabolic process"/>
    <property type="evidence" value="ECO:0007669"/>
    <property type="project" value="TreeGrafter"/>
</dbReference>
<feature type="domain" description="RING-type" evidence="4">
    <location>
        <begin position="918"/>
        <end position="960"/>
    </location>
</feature>
<dbReference type="PANTHER" id="PTHR22696">
    <property type="entry name" value="E3 UBIQUITIN-PROTEIN LIGASE RNF26"/>
    <property type="match status" value="1"/>
</dbReference>
<dbReference type="PROSITE" id="PS50089">
    <property type="entry name" value="ZF_RING_2"/>
    <property type="match status" value="1"/>
</dbReference>
<keyword evidence="1" id="KW-0479">Metal-binding</keyword>
<reference evidence="5 6" key="1">
    <citation type="submission" date="2014-11" db="EMBL/GenBank/DDBJ databases">
        <authorList>
            <person name="Zhu J."/>
            <person name="Qi W."/>
            <person name="Song R."/>
        </authorList>
    </citation>
    <scope>NUCLEOTIDE SEQUENCE [LARGE SCALE GENOMIC DNA]</scope>
</reference>
<evidence type="ECO:0000313" key="5">
    <source>
        <dbReference type="EMBL" id="CEM15602.1"/>
    </source>
</evidence>
<feature type="region of interest" description="Disordered" evidence="3">
    <location>
        <begin position="564"/>
        <end position="790"/>
    </location>
</feature>